<keyword evidence="3" id="KW-0325">Glycoprotein</keyword>
<evidence type="ECO:0000256" key="3">
    <source>
        <dbReference type="ARBA" id="ARBA00023180"/>
    </source>
</evidence>
<gene>
    <name evidence="6" type="ORF">LEL_10790</name>
</gene>
<reference evidence="6 7" key="1">
    <citation type="journal article" date="2016" name="Genome Biol. Evol.">
        <title>Divergent and convergent evolution of fungal pathogenicity.</title>
        <authorList>
            <person name="Shang Y."/>
            <person name="Xiao G."/>
            <person name="Zheng P."/>
            <person name="Cen K."/>
            <person name="Zhan S."/>
            <person name="Wang C."/>
        </authorList>
    </citation>
    <scope>NUCLEOTIDE SEQUENCE [LARGE SCALE GENOMIC DNA]</scope>
    <source>
        <strain evidence="6 7">RCEF 1005</strain>
    </source>
</reference>
<keyword evidence="1" id="KW-0378">Hydrolase</keyword>
<feature type="chain" id="PRO_5007892579" evidence="4">
    <location>
        <begin position="20"/>
        <end position="269"/>
    </location>
</feature>
<protein>
    <submittedName>
        <fullName evidence="6">Metallophosphoesterase domain protein</fullName>
    </submittedName>
</protein>
<dbReference type="InterPro" id="IPR008139">
    <property type="entry name" value="SaposinB_dom"/>
</dbReference>
<dbReference type="STRING" id="1081108.A0A167THL7"/>
<dbReference type="PROSITE" id="PS50015">
    <property type="entry name" value="SAP_B"/>
    <property type="match status" value="1"/>
</dbReference>
<sequence length="269" mass="29071">MRVANLMQLLAAAAPVVRAAQGDSQPVARAELMSLRHSLHQRGLVDDIWNMIKEAATCGACESILVLLKGIAFFGDSAFVDAAKTLCKLGKIQDPDVCDGLLDREGPTVAKVINELSMYGRTQKLFCGAILGLCDTPAVQPLDLRFPSDKPNSGRPTPSGKKPLKVVHFSDIHVDHHYTLGSSTACNKPICCRAYTKDNAPGNTKNPAGPFGDHKCDTPVSLEQSMYKAIKEAVPDIAFALFTGDIVDHTIWNTTRESNIHDSTSQITD</sequence>
<comment type="caution">
    <text evidence="6">The sequence shown here is derived from an EMBL/GenBank/DDBJ whole genome shotgun (WGS) entry which is preliminary data.</text>
</comment>
<dbReference type="PANTHER" id="PTHR10340">
    <property type="entry name" value="SPHINGOMYELIN PHOSPHODIESTERASE"/>
    <property type="match status" value="1"/>
</dbReference>
<dbReference type="InterPro" id="IPR029052">
    <property type="entry name" value="Metallo-depent_PP-like"/>
</dbReference>
<dbReference type="SUPFAM" id="SSF56300">
    <property type="entry name" value="Metallo-dependent phosphatases"/>
    <property type="match status" value="1"/>
</dbReference>
<name>A0A167THL7_CORDF</name>
<feature type="domain" description="Saposin B-type" evidence="5">
    <location>
        <begin position="54"/>
        <end position="138"/>
    </location>
</feature>
<dbReference type="AlphaFoldDB" id="A0A167THL7"/>
<keyword evidence="7" id="KW-1185">Reference proteome</keyword>
<evidence type="ECO:0000313" key="6">
    <source>
        <dbReference type="EMBL" id="OAA60609.1"/>
    </source>
</evidence>
<evidence type="ECO:0000256" key="2">
    <source>
        <dbReference type="ARBA" id="ARBA00023157"/>
    </source>
</evidence>
<dbReference type="Proteomes" id="UP000076881">
    <property type="component" value="Unassembled WGS sequence"/>
</dbReference>
<organism evidence="6 7">
    <name type="scientific">Akanthomyces lecanii RCEF 1005</name>
    <dbReference type="NCBI Taxonomy" id="1081108"/>
    <lineage>
        <taxon>Eukaryota</taxon>
        <taxon>Fungi</taxon>
        <taxon>Dikarya</taxon>
        <taxon>Ascomycota</taxon>
        <taxon>Pezizomycotina</taxon>
        <taxon>Sordariomycetes</taxon>
        <taxon>Hypocreomycetidae</taxon>
        <taxon>Hypocreales</taxon>
        <taxon>Cordycipitaceae</taxon>
        <taxon>Akanthomyces</taxon>
        <taxon>Cordyceps confragosa</taxon>
    </lineage>
</organism>
<accession>A0A167THL7</accession>
<evidence type="ECO:0000256" key="4">
    <source>
        <dbReference type="SAM" id="SignalP"/>
    </source>
</evidence>
<dbReference type="OrthoDB" id="282973at2759"/>
<proteinExistence type="predicted"/>
<dbReference type="GO" id="GO:0008081">
    <property type="term" value="F:phosphoric diester hydrolase activity"/>
    <property type="evidence" value="ECO:0007669"/>
    <property type="project" value="TreeGrafter"/>
</dbReference>
<evidence type="ECO:0000259" key="5">
    <source>
        <dbReference type="PROSITE" id="PS50015"/>
    </source>
</evidence>
<dbReference type="EMBL" id="AZHF01000021">
    <property type="protein sequence ID" value="OAA60609.1"/>
    <property type="molecule type" value="Genomic_DNA"/>
</dbReference>
<keyword evidence="2" id="KW-1015">Disulfide bond</keyword>
<feature type="signal peptide" evidence="4">
    <location>
        <begin position="1"/>
        <end position="19"/>
    </location>
</feature>
<keyword evidence="4" id="KW-0732">Signal</keyword>
<evidence type="ECO:0000313" key="7">
    <source>
        <dbReference type="Proteomes" id="UP000076881"/>
    </source>
</evidence>
<evidence type="ECO:0000256" key="1">
    <source>
        <dbReference type="ARBA" id="ARBA00022801"/>
    </source>
</evidence>
<dbReference type="PANTHER" id="PTHR10340:SF34">
    <property type="entry name" value="SPHINGOMYELIN PHOSPHODIESTERASE"/>
    <property type="match status" value="1"/>
</dbReference>